<accession>A0A0P1B0V0</accession>
<sequence>MTHLNLTLKVLDGVDCHRDNKIFRRHPNEVAIYRTCSMCKGSEFSCKKDISRRSVAQPNAHFTREWRSASFQVKTCLIDDLWV</sequence>
<name>A0A0P1B0V0_PLAHL</name>
<dbReference type="EMBL" id="CCYD01002371">
    <property type="protein sequence ID" value="CEG46913.1"/>
    <property type="molecule type" value="Genomic_DNA"/>
</dbReference>
<proteinExistence type="predicted"/>
<dbReference type="AlphaFoldDB" id="A0A0P1B0V0"/>
<evidence type="ECO:0000313" key="1">
    <source>
        <dbReference type="EMBL" id="CEG46913.1"/>
    </source>
</evidence>
<protein>
    <submittedName>
        <fullName evidence="1">Uncharacterized protein</fullName>
    </submittedName>
</protein>
<organism evidence="1 2">
    <name type="scientific">Plasmopara halstedii</name>
    <name type="common">Downy mildew of sunflower</name>
    <dbReference type="NCBI Taxonomy" id="4781"/>
    <lineage>
        <taxon>Eukaryota</taxon>
        <taxon>Sar</taxon>
        <taxon>Stramenopiles</taxon>
        <taxon>Oomycota</taxon>
        <taxon>Peronosporomycetes</taxon>
        <taxon>Peronosporales</taxon>
        <taxon>Peronosporaceae</taxon>
        <taxon>Plasmopara</taxon>
    </lineage>
</organism>
<dbReference type="Proteomes" id="UP000054928">
    <property type="component" value="Unassembled WGS sequence"/>
</dbReference>
<dbReference type="RefSeq" id="XP_036263392.1">
    <property type="nucleotide sequence ID" value="XM_036407137.1"/>
</dbReference>
<dbReference type="GeneID" id="59052810"/>
<keyword evidence="2" id="KW-1185">Reference proteome</keyword>
<reference evidence="2" key="1">
    <citation type="submission" date="2014-09" db="EMBL/GenBank/DDBJ databases">
        <authorList>
            <person name="Sharma Rahul"/>
            <person name="Thines Marco"/>
        </authorList>
    </citation>
    <scope>NUCLEOTIDE SEQUENCE [LARGE SCALE GENOMIC DNA]</scope>
</reference>
<evidence type="ECO:0000313" key="2">
    <source>
        <dbReference type="Proteomes" id="UP000054928"/>
    </source>
</evidence>